<dbReference type="SUPFAM" id="SSF46785">
    <property type="entry name" value="Winged helix' DNA-binding domain"/>
    <property type="match status" value="1"/>
</dbReference>
<evidence type="ECO:0000256" key="1">
    <source>
        <dbReference type="ARBA" id="ARBA00023015"/>
    </source>
</evidence>
<comment type="caution">
    <text evidence="5">The sequence shown here is derived from an EMBL/GenBank/DDBJ whole genome shotgun (WGS) entry which is preliminary data.</text>
</comment>
<dbReference type="Pfam" id="PF12802">
    <property type="entry name" value="MarR_2"/>
    <property type="match status" value="1"/>
</dbReference>
<reference evidence="5 6" key="1">
    <citation type="journal article" date="2019" name="Microb. Cell Fact.">
        <title>Exploring novel herbicidin analogues by transcriptional regulator overexpression and MS/MS molecular networking.</title>
        <authorList>
            <person name="Shi Y."/>
            <person name="Gu R."/>
            <person name="Li Y."/>
            <person name="Wang X."/>
            <person name="Ren W."/>
            <person name="Li X."/>
            <person name="Wang L."/>
            <person name="Xie Y."/>
            <person name="Hong B."/>
        </authorList>
    </citation>
    <scope>NUCLEOTIDE SEQUENCE [LARGE SCALE GENOMIC DNA]</scope>
    <source>
        <strain evidence="5 6">US-43</strain>
    </source>
</reference>
<dbReference type="AlphaFoldDB" id="A0A5N5WDW6"/>
<dbReference type="PROSITE" id="PS01117">
    <property type="entry name" value="HTH_MARR_1"/>
    <property type="match status" value="1"/>
</dbReference>
<dbReference type="Proteomes" id="UP000327000">
    <property type="component" value="Unassembled WGS sequence"/>
</dbReference>
<name>A0A5N5WDW6_STRMB</name>
<protein>
    <submittedName>
        <fullName evidence="5">MarR family transcriptional regulator</fullName>
    </submittedName>
</protein>
<proteinExistence type="predicted"/>
<keyword evidence="1" id="KW-0805">Transcription regulation</keyword>
<evidence type="ECO:0000256" key="3">
    <source>
        <dbReference type="ARBA" id="ARBA00023163"/>
    </source>
</evidence>
<dbReference type="PANTHER" id="PTHR33164:SF104">
    <property type="entry name" value="TRANSCRIPTIONAL REGULATORY PROTEIN"/>
    <property type="match status" value="1"/>
</dbReference>
<dbReference type="RefSeq" id="WP_004937655.1">
    <property type="nucleotide sequence ID" value="NZ_JBEOXQ010000006.1"/>
</dbReference>
<dbReference type="GO" id="GO:0006950">
    <property type="term" value="P:response to stress"/>
    <property type="evidence" value="ECO:0007669"/>
    <property type="project" value="TreeGrafter"/>
</dbReference>
<accession>A0A5N5WDW6</accession>
<dbReference type="GO" id="GO:0003700">
    <property type="term" value="F:DNA-binding transcription factor activity"/>
    <property type="evidence" value="ECO:0007669"/>
    <property type="project" value="InterPro"/>
</dbReference>
<dbReference type="PROSITE" id="PS50995">
    <property type="entry name" value="HTH_MARR_2"/>
    <property type="match status" value="1"/>
</dbReference>
<evidence type="ECO:0000256" key="2">
    <source>
        <dbReference type="ARBA" id="ARBA00023125"/>
    </source>
</evidence>
<dbReference type="InterPro" id="IPR023187">
    <property type="entry name" value="Tscrpt_reg_MarR-type_CS"/>
</dbReference>
<evidence type="ECO:0000313" key="6">
    <source>
        <dbReference type="Proteomes" id="UP000327000"/>
    </source>
</evidence>
<dbReference type="PRINTS" id="PR00598">
    <property type="entry name" value="HTHMARR"/>
</dbReference>
<evidence type="ECO:0000313" key="5">
    <source>
        <dbReference type="EMBL" id="KAB7851115.1"/>
    </source>
</evidence>
<dbReference type="OrthoDB" id="3237509at2"/>
<keyword evidence="2" id="KW-0238">DNA-binding</keyword>
<organism evidence="5 6">
    <name type="scientific">Streptomyces mobaraensis</name>
    <name type="common">Streptoverticillium mobaraense</name>
    <dbReference type="NCBI Taxonomy" id="35621"/>
    <lineage>
        <taxon>Bacteria</taxon>
        <taxon>Bacillati</taxon>
        <taxon>Actinomycetota</taxon>
        <taxon>Actinomycetes</taxon>
        <taxon>Kitasatosporales</taxon>
        <taxon>Streptomycetaceae</taxon>
        <taxon>Streptomyces</taxon>
    </lineage>
</organism>
<dbReference type="InterPro" id="IPR000835">
    <property type="entry name" value="HTH_MarR-typ"/>
</dbReference>
<dbReference type="InterPro" id="IPR036390">
    <property type="entry name" value="WH_DNA-bd_sf"/>
</dbReference>
<evidence type="ECO:0000259" key="4">
    <source>
        <dbReference type="PROSITE" id="PS50995"/>
    </source>
</evidence>
<dbReference type="EMBL" id="VOKX01000007">
    <property type="protein sequence ID" value="KAB7851115.1"/>
    <property type="molecule type" value="Genomic_DNA"/>
</dbReference>
<dbReference type="GO" id="GO:0003677">
    <property type="term" value="F:DNA binding"/>
    <property type="evidence" value="ECO:0007669"/>
    <property type="project" value="UniProtKB-KW"/>
</dbReference>
<keyword evidence="3" id="KW-0804">Transcription</keyword>
<dbReference type="InterPro" id="IPR036388">
    <property type="entry name" value="WH-like_DNA-bd_sf"/>
</dbReference>
<feature type="domain" description="HTH marR-type" evidence="4">
    <location>
        <begin position="24"/>
        <end position="159"/>
    </location>
</feature>
<dbReference type="InterPro" id="IPR039422">
    <property type="entry name" value="MarR/SlyA-like"/>
</dbReference>
<gene>
    <name evidence="5" type="ORF">FRZ00_02990</name>
</gene>
<keyword evidence="6" id="KW-1185">Reference proteome</keyword>
<sequence length="167" mass="19079">MAIDAVDSVIEQWARERPDVDVWPTGVISRVQRLSRLLDKELKAFFAQHDLEVWEFDVLSTLRRCGPPYERTAGAITSATMVTSGAITNRVDRMEAKGLVERVRDTTDRRTVRIRLTEHGYRLMDELIALHAANGERILSALSREECDRVAEALRVLLVHLGDRRLE</sequence>
<dbReference type="Gene3D" id="1.10.10.10">
    <property type="entry name" value="Winged helix-like DNA-binding domain superfamily/Winged helix DNA-binding domain"/>
    <property type="match status" value="1"/>
</dbReference>
<dbReference type="SMART" id="SM00347">
    <property type="entry name" value="HTH_MARR"/>
    <property type="match status" value="1"/>
</dbReference>
<dbReference type="PANTHER" id="PTHR33164">
    <property type="entry name" value="TRANSCRIPTIONAL REGULATOR, MARR FAMILY"/>
    <property type="match status" value="1"/>
</dbReference>